<dbReference type="Proteomes" id="UP000663848">
    <property type="component" value="Unassembled WGS sequence"/>
</dbReference>
<feature type="non-terminal residue" evidence="1">
    <location>
        <position position="57"/>
    </location>
</feature>
<evidence type="ECO:0000313" key="2">
    <source>
        <dbReference type="Proteomes" id="UP000663848"/>
    </source>
</evidence>
<accession>A0A822G9F8</accession>
<sequence>QVRSSVEKQMSQLQQELLHGFPHKQAARESRPVNIPIDLTNAALPNSTIKTPPSSSL</sequence>
<evidence type="ECO:0000313" key="1">
    <source>
        <dbReference type="EMBL" id="CAF5147170.1"/>
    </source>
</evidence>
<gene>
    <name evidence="1" type="ORF">QYT958_LOCUS48232</name>
</gene>
<reference evidence="1" key="1">
    <citation type="submission" date="2021-02" db="EMBL/GenBank/DDBJ databases">
        <authorList>
            <person name="Nowell W R."/>
        </authorList>
    </citation>
    <scope>NUCLEOTIDE SEQUENCE</scope>
</reference>
<proteinExistence type="predicted"/>
<dbReference type="EMBL" id="CAJOBR010096023">
    <property type="protein sequence ID" value="CAF5147170.1"/>
    <property type="molecule type" value="Genomic_DNA"/>
</dbReference>
<comment type="caution">
    <text evidence="1">The sequence shown here is derived from an EMBL/GenBank/DDBJ whole genome shotgun (WGS) entry which is preliminary data.</text>
</comment>
<organism evidence="1 2">
    <name type="scientific">Rotaria socialis</name>
    <dbReference type="NCBI Taxonomy" id="392032"/>
    <lineage>
        <taxon>Eukaryota</taxon>
        <taxon>Metazoa</taxon>
        <taxon>Spiralia</taxon>
        <taxon>Gnathifera</taxon>
        <taxon>Rotifera</taxon>
        <taxon>Eurotatoria</taxon>
        <taxon>Bdelloidea</taxon>
        <taxon>Philodinida</taxon>
        <taxon>Philodinidae</taxon>
        <taxon>Rotaria</taxon>
    </lineage>
</organism>
<feature type="non-terminal residue" evidence="1">
    <location>
        <position position="1"/>
    </location>
</feature>
<protein>
    <submittedName>
        <fullName evidence="1">Uncharacterized protein</fullName>
    </submittedName>
</protein>
<dbReference type="AlphaFoldDB" id="A0A822G9F8"/>
<name>A0A822G9F8_9BILA</name>